<keyword evidence="4" id="KW-0186">Copper</keyword>
<dbReference type="InterPro" id="IPR011707">
    <property type="entry name" value="Cu-oxidase-like_N"/>
</dbReference>
<dbReference type="FunFam" id="2.60.40.420:FF:000031">
    <property type="entry name" value="Laccase-2 isoform A"/>
    <property type="match status" value="1"/>
</dbReference>
<dbReference type="EMBL" id="AJWK01032548">
    <property type="status" value="NOT_ANNOTATED_CDS"/>
    <property type="molecule type" value="Genomic_DNA"/>
</dbReference>
<evidence type="ECO:0000259" key="6">
    <source>
        <dbReference type="Pfam" id="PF07732"/>
    </source>
</evidence>
<evidence type="ECO:0000256" key="3">
    <source>
        <dbReference type="ARBA" id="ARBA00023002"/>
    </source>
</evidence>
<evidence type="ECO:0000313" key="7">
    <source>
        <dbReference type="EMBL" id="MBC1173471.1"/>
    </source>
</evidence>
<evidence type="ECO:0000256" key="5">
    <source>
        <dbReference type="SAM" id="SignalP"/>
    </source>
</evidence>
<dbReference type="EMBL" id="GITU01004768">
    <property type="protein sequence ID" value="MBC1173471.1"/>
    <property type="molecule type" value="Transcribed_RNA"/>
</dbReference>
<organism evidence="8 9">
    <name type="scientific">Lutzomyia longipalpis</name>
    <name type="common">Sand fly</name>
    <dbReference type="NCBI Taxonomy" id="7200"/>
    <lineage>
        <taxon>Eukaryota</taxon>
        <taxon>Metazoa</taxon>
        <taxon>Ecdysozoa</taxon>
        <taxon>Arthropoda</taxon>
        <taxon>Hexapoda</taxon>
        <taxon>Insecta</taxon>
        <taxon>Pterygota</taxon>
        <taxon>Neoptera</taxon>
        <taxon>Endopterygota</taxon>
        <taxon>Diptera</taxon>
        <taxon>Nematocera</taxon>
        <taxon>Psychodoidea</taxon>
        <taxon>Psychodidae</taxon>
        <taxon>Lutzomyia</taxon>
        <taxon>Lutzomyia</taxon>
    </lineage>
</organism>
<dbReference type="EnsemblMetazoa" id="LLOJ009386-RA">
    <property type="protein sequence ID" value="LLOJ009386-PA"/>
    <property type="gene ID" value="LLOJ009386"/>
</dbReference>
<dbReference type="GO" id="GO:0006826">
    <property type="term" value="P:iron ion transport"/>
    <property type="evidence" value="ECO:0007669"/>
    <property type="project" value="TreeGrafter"/>
</dbReference>
<dbReference type="EMBL" id="AJWK01032544">
    <property type="status" value="NOT_ANNOTATED_CDS"/>
    <property type="molecule type" value="Genomic_DNA"/>
</dbReference>
<dbReference type="PANTHER" id="PTHR11709">
    <property type="entry name" value="MULTI-COPPER OXIDASE"/>
    <property type="match status" value="1"/>
</dbReference>
<dbReference type="VEuPathDB" id="VectorBase:LLONM1_000656"/>
<dbReference type="GO" id="GO:0005507">
    <property type="term" value="F:copper ion binding"/>
    <property type="evidence" value="ECO:0007669"/>
    <property type="project" value="InterPro"/>
</dbReference>
<dbReference type="VEuPathDB" id="VectorBase:LLONM1_004213"/>
<accession>A0A1B0CWK2</accession>
<evidence type="ECO:0000313" key="8">
    <source>
        <dbReference type="EnsemblMetazoa" id="LLOJ009386-PA"/>
    </source>
</evidence>
<dbReference type="CDD" id="cd13858">
    <property type="entry name" value="CuRO_1_tcLCC2_insect_like"/>
    <property type="match status" value="1"/>
</dbReference>
<dbReference type="SUPFAM" id="SSF49503">
    <property type="entry name" value="Cupredoxins"/>
    <property type="match status" value="1"/>
</dbReference>
<protein>
    <submittedName>
        <fullName evidence="7">Putative secreted protein</fullName>
    </submittedName>
</protein>
<dbReference type="GO" id="GO:0016491">
    <property type="term" value="F:oxidoreductase activity"/>
    <property type="evidence" value="ECO:0007669"/>
    <property type="project" value="UniProtKB-KW"/>
</dbReference>
<dbReference type="InterPro" id="IPR029034">
    <property type="entry name" value="Cystine-knot_cytokine"/>
</dbReference>
<evidence type="ECO:0000256" key="1">
    <source>
        <dbReference type="ARBA" id="ARBA00010609"/>
    </source>
</evidence>
<dbReference type="Pfam" id="PF07732">
    <property type="entry name" value="Cu-oxidase_3"/>
    <property type="match status" value="1"/>
</dbReference>
<dbReference type="EMBL" id="AJWK01032547">
    <property type="status" value="NOT_ANNOTATED_CDS"/>
    <property type="molecule type" value="Genomic_DNA"/>
</dbReference>
<reference evidence="8" key="3">
    <citation type="submission" date="2020-05" db="UniProtKB">
        <authorList>
            <consortium name="EnsemblMetazoa"/>
        </authorList>
    </citation>
    <scope>IDENTIFICATION</scope>
    <source>
        <strain evidence="8">Jacobina</strain>
    </source>
</reference>
<keyword evidence="2" id="KW-0479">Metal-binding</keyword>
<keyword evidence="5" id="KW-0732">Signal</keyword>
<evidence type="ECO:0000313" key="9">
    <source>
        <dbReference type="Proteomes" id="UP000092461"/>
    </source>
</evidence>
<evidence type="ECO:0000256" key="4">
    <source>
        <dbReference type="ARBA" id="ARBA00023008"/>
    </source>
</evidence>
<proteinExistence type="inferred from homology"/>
<feature type="domain" description="Plastocyanin-like" evidence="6">
    <location>
        <begin position="132"/>
        <end position="224"/>
    </location>
</feature>
<dbReference type="GO" id="GO:0005886">
    <property type="term" value="C:plasma membrane"/>
    <property type="evidence" value="ECO:0007669"/>
    <property type="project" value="TreeGrafter"/>
</dbReference>
<dbReference type="Gene3D" id="2.60.40.420">
    <property type="entry name" value="Cupredoxins - blue copper proteins"/>
    <property type="match status" value="1"/>
</dbReference>
<evidence type="ECO:0000256" key="2">
    <source>
        <dbReference type="ARBA" id="ARBA00022723"/>
    </source>
</evidence>
<dbReference type="InterPro" id="IPR008972">
    <property type="entry name" value="Cupredoxin"/>
</dbReference>
<dbReference type="InterPro" id="IPR045087">
    <property type="entry name" value="Cu-oxidase_fam"/>
</dbReference>
<reference evidence="7" key="2">
    <citation type="journal article" date="2020" name="BMC">
        <title>Leishmania infection induces a limited differential gene expression in the sand fly midgut.</title>
        <authorList>
            <person name="Coutinho-Abreu I.V."/>
            <person name="Serafim T.D."/>
            <person name="Meneses C."/>
            <person name="Kamhawi S."/>
            <person name="Oliveira F."/>
            <person name="Valenzuela J.G."/>
        </authorList>
    </citation>
    <scope>NUCLEOTIDE SEQUENCE</scope>
    <source>
        <strain evidence="7">Jacobina</strain>
        <tissue evidence="7">Midgut</tissue>
    </source>
</reference>
<dbReference type="EMBL" id="AJWK01032546">
    <property type="status" value="NOT_ANNOTATED_CDS"/>
    <property type="molecule type" value="Genomic_DNA"/>
</dbReference>
<comment type="similarity">
    <text evidence="1">Belongs to the multicopper oxidase family.</text>
</comment>
<dbReference type="AlphaFoldDB" id="A0A1B0CWK2"/>
<name>A0A1B0CWK2_LUTLO</name>
<keyword evidence="9" id="KW-1185">Reference proteome</keyword>
<reference evidence="9" key="1">
    <citation type="submission" date="2012-05" db="EMBL/GenBank/DDBJ databases">
        <title>Whole Genome Assembly of Lutzomyia longipalpis.</title>
        <authorList>
            <person name="Richards S."/>
            <person name="Qu C."/>
            <person name="Dillon R."/>
            <person name="Worley K."/>
            <person name="Scherer S."/>
            <person name="Batterton M."/>
            <person name="Taylor A."/>
            <person name="Hawes A."/>
            <person name="Hernandez B."/>
            <person name="Kovar C."/>
            <person name="Mandapat C."/>
            <person name="Pham C."/>
            <person name="Qu C."/>
            <person name="Jing C."/>
            <person name="Bess C."/>
            <person name="Bandaranaike D."/>
            <person name="Ngo D."/>
            <person name="Ongeri F."/>
            <person name="Arias F."/>
            <person name="Lara F."/>
            <person name="Weissenberger G."/>
            <person name="Kamau G."/>
            <person name="Han H."/>
            <person name="Shen H."/>
            <person name="Dinh H."/>
            <person name="Khalil I."/>
            <person name="Jones J."/>
            <person name="Shafer J."/>
            <person name="Jayaseelan J."/>
            <person name="Quiroz J."/>
            <person name="Blankenburg K."/>
            <person name="Nguyen L."/>
            <person name="Jackson L."/>
            <person name="Francisco L."/>
            <person name="Tang L.-Y."/>
            <person name="Pu L.-L."/>
            <person name="Perales L."/>
            <person name="Lorensuhewa L."/>
            <person name="Munidasa M."/>
            <person name="Coyle M."/>
            <person name="Taylor M."/>
            <person name="Puazo M."/>
            <person name="Firestine M."/>
            <person name="Scheel M."/>
            <person name="Javaid M."/>
            <person name="Wang M."/>
            <person name="Li M."/>
            <person name="Tabassum N."/>
            <person name="Saada N."/>
            <person name="Osuji N."/>
            <person name="Aqrawi P."/>
            <person name="Fu Q."/>
            <person name="Thornton R."/>
            <person name="Raj R."/>
            <person name="Goodspeed R."/>
            <person name="Mata R."/>
            <person name="Najjar R."/>
            <person name="Gubbala S."/>
            <person name="Lee S."/>
            <person name="Denson S."/>
            <person name="Patil S."/>
            <person name="Macmil S."/>
            <person name="Qi S."/>
            <person name="Matskevitch T."/>
            <person name="Palculict T."/>
            <person name="Mathew T."/>
            <person name="Vee V."/>
            <person name="Velamala V."/>
            <person name="Korchina V."/>
            <person name="Cai W."/>
            <person name="Liu W."/>
            <person name="Dai W."/>
            <person name="Zou X."/>
            <person name="Zhu Y."/>
            <person name="Zhang Y."/>
            <person name="Wu Y.-Q."/>
            <person name="Xin Y."/>
            <person name="Nazarath L."/>
            <person name="Kovar C."/>
            <person name="Han Y."/>
            <person name="Muzny D."/>
            <person name="Gibbs R."/>
        </authorList>
    </citation>
    <scope>NUCLEOTIDE SEQUENCE [LARGE SCALE GENOMIC DNA]</scope>
    <source>
        <strain evidence="9">Jacobina</strain>
    </source>
</reference>
<feature type="signal peptide" evidence="5">
    <location>
        <begin position="1"/>
        <end position="27"/>
    </location>
</feature>
<dbReference type="PANTHER" id="PTHR11709:SF394">
    <property type="entry name" value="FI03373P-RELATED"/>
    <property type="match status" value="1"/>
</dbReference>
<feature type="chain" id="PRO_5044555526" evidence="5">
    <location>
        <begin position="28"/>
        <end position="408"/>
    </location>
</feature>
<dbReference type="Gene3D" id="2.10.90.10">
    <property type="entry name" value="Cystine-knot cytokines"/>
    <property type="match status" value="1"/>
</dbReference>
<dbReference type="EMBL" id="AJWK01032545">
    <property type="status" value="NOT_ANNOTATED_CDS"/>
    <property type="molecule type" value="Genomic_DNA"/>
</dbReference>
<keyword evidence="3" id="KW-0560">Oxidoreductase</keyword>
<dbReference type="VEuPathDB" id="VectorBase:LLOJ009386"/>
<dbReference type="Proteomes" id="UP000092461">
    <property type="component" value="Unassembled WGS sequence"/>
</dbReference>
<sequence length="408" mass="46665">MMMIEGRMWRAFAIPWILFHFIQVATAVASYTKQCPKLPACKKKDIYVKDCCQYCNPRHGMGHTTNKHADPEDEDYNPYDKHPCKRPCVEGAQPMVCRYKFIIEWYETLSKACYNCPFNATDCFRPHCITGDGSRRSVLVVNRKMPGPAIDVCQGDTIVVDVQNNLLGETTTIHWHGLHQRRTPYMDGVPLISQCPISQEQTFRYTFYADNAGTHFWHSHTDCDYSKCVDLHVDYYHQPIVNAELVQCCANLKDLCDKTRCPLKPVACKEEFHEVVMKKGVCCDEYKCAPPKDKCIVRINGRAALKNLGDTWDSDDPCTKHICDYGMDGKAQEKTFKEYCYHTCNNNCHPDVEPETRRYHYTEAIACHCQTCSTYDTSCEAPKETHDESAVRVLTVTGTGSEASDLDY</sequence>